<evidence type="ECO:0000313" key="2">
    <source>
        <dbReference type="Proteomes" id="UP000324162"/>
    </source>
</evidence>
<dbReference type="EMBL" id="SEUK01000048">
    <property type="protein sequence ID" value="KAA1160622.1"/>
    <property type="molecule type" value="Genomic_DNA"/>
</dbReference>
<gene>
    <name evidence="1" type="ORF">EU508_09200</name>
</gene>
<dbReference type="RefSeq" id="WP_149614174.1">
    <property type="nucleotide sequence ID" value="NZ_SEUK01000048.1"/>
</dbReference>
<accession>A0AB73BGY3</accession>
<protein>
    <submittedName>
        <fullName evidence="1">Uncharacterized protein</fullName>
    </submittedName>
</protein>
<sequence length="64" mass="7104">MNEKIYTQIETVGVLEKRVEKAGTFELKSAAMALAKAQRNLSVLLAQGLSDLSDQLKILELRTK</sequence>
<dbReference type="Proteomes" id="UP000324162">
    <property type="component" value="Unassembled WGS sequence"/>
</dbReference>
<proteinExistence type="predicted"/>
<dbReference type="AlphaFoldDB" id="A0AB73BGY3"/>
<organism evidence="1 2">
    <name type="scientific">Pseudoalteromonas fuliginea</name>
    <dbReference type="NCBI Taxonomy" id="1872678"/>
    <lineage>
        <taxon>Bacteria</taxon>
        <taxon>Pseudomonadati</taxon>
        <taxon>Pseudomonadota</taxon>
        <taxon>Gammaproteobacteria</taxon>
        <taxon>Alteromonadales</taxon>
        <taxon>Pseudoalteromonadaceae</taxon>
        <taxon>Pseudoalteromonas</taxon>
    </lineage>
</organism>
<reference evidence="1 2" key="1">
    <citation type="submission" date="2019-01" db="EMBL/GenBank/DDBJ databases">
        <title>Genome sequences of marine Pseudoalteromonas species.</title>
        <authorList>
            <person name="Boraston A.B."/>
            <person name="Hehemann J.-H."/>
            <person name="Vickers C.J."/>
            <person name="Salama-Alber O."/>
            <person name="Abe K."/>
            <person name="Hettle A.J."/>
        </authorList>
    </citation>
    <scope>NUCLEOTIDE SEQUENCE [LARGE SCALE GENOMIC DNA]</scope>
    <source>
        <strain evidence="1 2">PS42</strain>
    </source>
</reference>
<evidence type="ECO:0000313" key="1">
    <source>
        <dbReference type="EMBL" id="KAA1160622.1"/>
    </source>
</evidence>
<comment type="caution">
    <text evidence="1">The sequence shown here is derived from an EMBL/GenBank/DDBJ whole genome shotgun (WGS) entry which is preliminary data.</text>
</comment>
<name>A0AB73BGY3_9GAMM</name>